<dbReference type="InterPro" id="IPR048711">
    <property type="entry name" value="WHD_Rv2258c"/>
</dbReference>
<dbReference type="Gene3D" id="3.40.50.150">
    <property type="entry name" value="Vaccinia Virus protein VP39"/>
    <property type="match status" value="1"/>
</dbReference>
<sequence length="365" mass="40781">MMLTDCNLTLDVDRTNLFEQKLQQMINQGGLCLMISIGHRTGLFEVMGSMDCASSQEISERAGLWEGYVRDWLAAMVSGGIIEYDEMFKTYRLPSEHAALLTRASGLKNYATDVQWFSIFGKMEDDIIRCFREGGAISESVFADLQSKLAAEKTESNLNGLFKYVLPLVPSLIMQLCEGLDVLDLGCGGGETLLELSQAFPQSRFVGYDPSPEQIEKACRTAEERGIDNVSFFQRDLDQIHAIDAFDLITAFDVMHDQVYPFQVLDEVYAALRPDGIFLMQDIASSNRAELNLENPLAPLLYTISCMRSMAQQTETSADRISWGEAPAYQTLESVGFEKIEVHALPHDVLSCFYVATKPMCSADR</sequence>
<gene>
    <name evidence="3" type="ORF">Enr17x_54300</name>
</gene>
<feature type="domain" description="Methyltransferase" evidence="1">
    <location>
        <begin position="178"/>
        <end position="291"/>
    </location>
</feature>
<keyword evidence="3" id="KW-0489">Methyltransferase</keyword>
<accession>A0A518IJS7</accession>
<dbReference type="RefSeq" id="WP_232100862.1">
    <property type="nucleotide sequence ID" value="NZ_CP037452.1"/>
</dbReference>
<evidence type="ECO:0000313" key="4">
    <source>
        <dbReference type="Proteomes" id="UP000318313"/>
    </source>
</evidence>
<dbReference type="Proteomes" id="UP000318313">
    <property type="component" value="Chromosome"/>
</dbReference>
<keyword evidence="3" id="KW-0808">Transferase</keyword>
<feature type="domain" description="S-adenosylmethionine-dependent methyltransferase Rv2258c-like winged HTH" evidence="2">
    <location>
        <begin position="30"/>
        <end position="103"/>
    </location>
</feature>
<evidence type="ECO:0000313" key="3">
    <source>
        <dbReference type="EMBL" id="QDV53356.1"/>
    </source>
</evidence>
<dbReference type="InterPro" id="IPR053173">
    <property type="entry name" value="SAM-binding_MTase"/>
</dbReference>
<dbReference type="KEGG" id="gfm:Enr17x_54300"/>
<evidence type="ECO:0000259" key="2">
    <source>
        <dbReference type="Pfam" id="PF21320"/>
    </source>
</evidence>
<proteinExistence type="predicted"/>
<dbReference type="Pfam" id="PF21320">
    <property type="entry name" value="WHD_Rv2258c"/>
    <property type="match status" value="1"/>
</dbReference>
<dbReference type="Pfam" id="PF13847">
    <property type="entry name" value="Methyltransf_31"/>
    <property type="match status" value="1"/>
</dbReference>
<dbReference type="GO" id="GO:0008168">
    <property type="term" value="F:methyltransferase activity"/>
    <property type="evidence" value="ECO:0007669"/>
    <property type="project" value="UniProtKB-KW"/>
</dbReference>
<dbReference type="CDD" id="cd02440">
    <property type="entry name" value="AdoMet_MTases"/>
    <property type="match status" value="1"/>
</dbReference>
<keyword evidence="4" id="KW-1185">Reference proteome</keyword>
<name>A0A518IJS7_9PLAN</name>
<evidence type="ECO:0000259" key="1">
    <source>
        <dbReference type="Pfam" id="PF13847"/>
    </source>
</evidence>
<dbReference type="EMBL" id="CP037452">
    <property type="protein sequence ID" value="QDV53356.1"/>
    <property type="molecule type" value="Genomic_DNA"/>
</dbReference>
<dbReference type="SUPFAM" id="SSF53335">
    <property type="entry name" value="S-adenosyl-L-methionine-dependent methyltransferases"/>
    <property type="match status" value="1"/>
</dbReference>
<dbReference type="GO" id="GO:0032259">
    <property type="term" value="P:methylation"/>
    <property type="evidence" value="ECO:0007669"/>
    <property type="project" value="UniProtKB-KW"/>
</dbReference>
<dbReference type="InterPro" id="IPR029063">
    <property type="entry name" value="SAM-dependent_MTases_sf"/>
</dbReference>
<reference evidence="3 4" key="1">
    <citation type="submission" date="2019-03" db="EMBL/GenBank/DDBJ databases">
        <title>Deep-cultivation of Planctomycetes and their phenomic and genomic characterization uncovers novel biology.</title>
        <authorList>
            <person name="Wiegand S."/>
            <person name="Jogler M."/>
            <person name="Boedeker C."/>
            <person name="Pinto D."/>
            <person name="Vollmers J."/>
            <person name="Rivas-Marin E."/>
            <person name="Kohn T."/>
            <person name="Peeters S.H."/>
            <person name="Heuer A."/>
            <person name="Rast P."/>
            <person name="Oberbeckmann S."/>
            <person name="Bunk B."/>
            <person name="Jeske O."/>
            <person name="Meyerdierks A."/>
            <person name="Storesund J.E."/>
            <person name="Kallscheuer N."/>
            <person name="Luecker S."/>
            <person name="Lage O.M."/>
            <person name="Pohl T."/>
            <person name="Merkel B.J."/>
            <person name="Hornburger P."/>
            <person name="Mueller R.-W."/>
            <person name="Bruemmer F."/>
            <person name="Labrenz M."/>
            <person name="Spormann A.M."/>
            <person name="Op den Camp H."/>
            <person name="Overmann J."/>
            <person name="Amann R."/>
            <person name="Jetten M.S.M."/>
            <person name="Mascher T."/>
            <person name="Medema M.H."/>
            <person name="Devos D.P."/>
            <person name="Kaster A.-K."/>
            <person name="Ovreas L."/>
            <person name="Rohde M."/>
            <person name="Galperin M.Y."/>
            <person name="Jogler C."/>
        </authorList>
    </citation>
    <scope>NUCLEOTIDE SEQUENCE [LARGE SCALE GENOMIC DNA]</scope>
    <source>
        <strain evidence="3 4">Enr17</strain>
    </source>
</reference>
<dbReference type="InterPro" id="IPR025714">
    <property type="entry name" value="Methyltranfer_dom"/>
</dbReference>
<dbReference type="PANTHER" id="PTHR45128">
    <property type="entry name" value="METHYLTRANSFERASE TYPE 11"/>
    <property type="match status" value="1"/>
</dbReference>
<organism evidence="3 4">
    <name type="scientific">Gimesia fumaroli</name>
    <dbReference type="NCBI Taxonomy" id="2527976"/>
    <lineage>
        <taxon>Bacteria</taxon>
        <taxon>Pseudomonadati</taxon>
        <taxon>Planctomycetota</taxon>
        <taxon>Planctomycetia</taxon>
        <taxon>Planctomycetales</taxon>
        <taxon>Planctomycetaceae</taxon>
        <taxon>Gimesia</taxon>
    </lineage>
</organism>
<dbReference type="PANTHER" id="PTHR45128:SF1">
    <property type="entry name" value="S-ADENOSYLMETHIONINE-DEPENDENT METHYLTRANSFERASE RV2258C"/>
    <property type="match status" value="1"/>
</dbReference>
<protein>
    <submittedName>
        <fullName evidence="3">Arsenite S-adenosylmethyltransferase</fullName>
    </submittedName>
</protein>
<dbReference type="AlphaFoldDB" id="A0A518IJS7"/>